<reference evidence="1 2" key="1">
    <citation type="submission" date="2024-04" db="EMBL/GenBank/DDBJ databases">
        <title>Polymorphospora sp. isolated from Baiyangdian Lake in Xiong'an New Area.</title>
        <authorList>
            <person name="Zhang X."/>
            <person name="Liu J."/>
        </authorList>
    </citation>
    <scope>NUCLEOTIDE SEQUENCE [LARGE SCALE GENOMIC DNA]</scope>
    <source>
        <strain evidence="1 2">2-325</strain>
    </source>
</reference>
<keyword evidence="2" id="KW-1185">Reference proteome</keyword>
<sequence>MELTNPVELDLYAEDLEESEYGAGNGVRPAARTAPFCEGPLGSAGWAPFGSPA</sequence>
<accession>A0ABV5D1D9</accession>
<organism evidence="1 2">
    <name type="scientific">Polymorphospora lycopeni</name>
    <dbReference type="NCBI Taxonomy" id="3140240"/>
    <lineage>
        <taxon>Bacteria</taxon>
        <taxon>Bacillati</taxon>
        <taxon>Actinomycetota</taxon>
        <taxon>Actinomycetes</taxon>
        <taxon>Micromonosporales</taxon>
        <taxon>Micromonosporaceae</taxon>
        <taxon>Polymorphospora</taxon>
    </lineage>
</organism>
<evidence type="ECO:0000313" key="1">
    <source>
        <dbReference type="EMBL" id="MFB6398078.1"/>
    </source>
</evidence>
<dbReference type="EMBL" id="JBCGDC010000196">
    <property type="protein sequence ID" value="MFB6398078.1"/>
    <property type="molecule type" value="Genomic_DNA"/>
</dbReference>
<evidence type="ECO:0000313" key="2">
    <source>
        <dbReference type="Proteomes" id="UP001582793"/>
    </source>
</evidence>
<comment type="caution">
    <text evidence="1">The sequence shown here is derived from an EMBL/GenBank/DDBJ whole genome shotgun (WGS) entry which is preliminary data.</text>
</comment>
<dbReference type="RefSeq" id="WP_364219806.1">
    <property type="nucleotide sequence ID" value="NZ_JBCGDC010000196.1"/>
</dbReference>
<protein>
    <submittedName>
        <fullName evidence="1">Uncharacterized protein</fullName>
    </submittedName>
</protein>
<name>A0ABV5D1D9_9ACTN</name>
<gene>
    <name evidence="1" type="ORF">AAFH96_34130</name>
</gene>
<proteinExistence type="predicted"/>
<dbReference type="Proteomes" id="UP001582793">
    <property type="component" value="Unassembled WGS sequence"/>
</dbReference>